<dbReference type="Gene3D" id="3.40.50.790">
    <property type="match status" value="1"/>
</dbReference>
<evidence type="ECO:0000313" key="4">
    <source>
        <dbReference type="EMBL" id="JAS48951.1"/>
    </source>
</evidence>
<reference evidence="4" key="1">
    <citation type="submission" date="2015-11" db="EMBL/GenBank/DDBJ databases">
        <title>De novo transcriptome assembly of four potential Pierce s Disease insect vectors from Arizona vineyards.</title>
        <authorList>
            <person name="Tassone E.E."/>
        </authorList>
    </citation>
    <scope>NUCLEOTIDE SEQUENCE</scope>
</reference>
<dbReference type="PANTHER" id="PTHR36427:SF3">
    <property type="entry name" value="LARGE RIBOSOMAL SUBUNIT PROTEIN UL1M"/>
    <property type="match status" value="1"/>
</dbReference>
<sequence length="306" mass="34717">MFRGLTVILGSNSILKPVNVAKIPSCGYAARKGTREKARKKKVKVEIVKVGFIAHNLRQTSKNLDRSKSKIVDETNKPEPFGNVYTMELFKQKMYDFHEAVKLVRQTHAPEISDEPKAILNVDIELDMTAAKKTKFREDFTGIVSVPHRFDHKEYRTILVFSKELKDQEIAMNNGATLAGGAEVIKAIQKGDVSLHEFKYVLVNPDILPEVSALRGLLKKKYPNIKDGTLGVDIAYMVDKFANGIVYHAKKDDFIKSFGEIHTKIGNLEMNEDELEANFRALIQNVLSFRPKRDGDFIRRILVWSP</sequence>
<dbReference type="EMBL" id="GECZ01020818">
    <property type="protein sequence ID" value="JAS48951.1"/>
    <property type="molecule type" value="Transcribed_RNA"/>
</dbReference>
<name>A0A1B6FFI3_9HEMI</name>
<evidence type="ECO:0008006" key="5">
    <source>
        <dbReference type="Google" id="ProtNLM"/>
    </source>
</evidence>
<proteinExistence type="inferred from homology"/>
<keyword evidence="3" id="KW-0687">Ribonucleoprotein</keyword>
<gene>
    <name evidence="4" type="ORF">g.45070</name>
</gene>
<dbReference type="PANTHER" id="PTHR36427">
    <property type="entry name" value="54S RIBOSOMAL PROTEIN L1, MITOCHONDRIAL"/>
    <property type="match status" value="1"/>
</dbReference>
<evidence type="ECO:0000256" key="3">
    <source>
        <dbReference type="ARBA" id="ARBA00023274"/>
    </source>
</evidence>
<dbReference type="AlphaFoldDB" id="A0A1B6FFI3"/>
<dbReference type="GO" id="GO:1990904">
    <property type="term" value="C:ribonucleoprotein complex"/>
    <property type="evidence" value="ECO:0007669"/>
    <property type="project" value="UniProtKB-KW"/>
</dbReference>
<accession>A0A1B6FFI3</accession>
<evidence type="ECO:0000256" key="1">
    <source>
        <dbReference type="ARBA" id="ARBA00010531"/>
    </source>
</evidence>
<dbReference type="InterPro" id="IPR028364">
    <property type="entry name" value="Ribosomal_uL1/biogenesis"/>
</dbReference>
<protein>
    <recommendedName>
        <fullName evidence="5">39S ribosomal protein L1, mitochondrial</fullName>
    </recommendedName>
</protein>
<organism evidence="4">
    <name type="scientific">Cuerna arida</name>
    <dbReference type="NCBI Taxonomy" id="1464854"/>
    <lineage>
        <taxon>Eukaryota</taxon>
        <taxon>Metazoa</taxon>
        <taxon>Ecdysozoa</taxon>
        <taxon>Arthropoda</taxon>
        <taxon>Hexapoda</taxon>
        <taxon>Insecta</taxon>
        <taxon>Pterygota</taxon>
        <taxon>Neoptera</taxon>
        <taxon>Paraneoptera</taxon>
        <taxon>Hemiptera</taxon>
        <taxon>Auchenorrhyncha</taxon>
        <taxon>Membracoidea</taxon>
        <taxon>Cicadellidae</taxon>
        <taxon>Cicadellinae</taxon>
        <taxon>Proconiini</taxon>
        <taxon>Cuerna</taxon>
    </lineage>
</organism>
<dbReference type="Pfam" id="PF00687">
    <property type="entry name" value="Ribosomal_L1"/>
    <property type="match status" value="1"/>
</dbReference>
<comment type="similarity">
    <text evidence="1">Belongs to the universal ribosomal protein uL1 family.</text>
</comment>
<keyword evidence="2" id="KW-0689">Ribosomal protein</keyword>
<dbReference type="InterPro" id="IPR023674">
    <property type="entry name" value="Ribosomal_uL1-like"/>
</dbReference>
<dbReference type="InterPro" id="IPR016095">
    <property type="entry name" value="Ribosomal_uL1_3-a/b-sand"/>
</dbReference>
<evidence type="ECO:0000256" key="2">
    <source>
        <dbReference type="ARBA" id="ARBA00022980"/>
    </source>
</evidence>
<dbReference type="SUPFAM" id="SSF56808">
    <property type="entry name" value="Ribosomal protein L1"/>
    <property type="match status" value="1"/>
</dbReference>
<dbReference type="Gene3D" id="3.30.190.20">
    <property type="match status" value="1"/>
</dbReference>
<dbReference type="GO" id="GO:0005840">
    <property type="term" value="C:ribosome"/>
    <property type="evidence" value="ECO:0007669"/>
    <property type="project" value="UniProtKB-KW"/>
</dbReference>
<feature type="non-terminal residue" evidence="4">
    <location>
        <position position="306"/>
    </location>
</feature>